<organism evidence="1 2">
    <name type="scientific">Aggregatibacter aphrophilus</name>
    <name type="common">Haemophilus aphrophilus</name>
    <dbReference type="NCBI Taxonomy" id="732"/>
    <lineage>
        <taxon>Bacteria</taxon>
        <taxon>Pseudomonadati</taxon>
        <taxon>Pseudomonadota</taxon>
        <taxon>Gammaproteobacteria</taxon>
        <taxon>Pasteurellales</taxon>
        <taxon>Pasteurellaceae</taxon>
        <taxon>Aggregatibacter</taxon>
    </lineage>
</organism>
<gene>
    <name evidence="1" type="ORF">DOL88_00960</name>
</gene>
<comment type="caution">
    <text evidence="1">The sequence shown here is derived from an EMBL/GenBank/DDBJ whole genome shotgun (WGS) entry which is preliminary data.</text>
</comment>
<sequence length="40" mass="4411">MATATSTCWCSKLIVKKQKGEFISPFLLKIPEKTTALLLA</sequence>
<reference evidence="1 2" key="1">
    <citation type="journal article" date="2019" name="J. Oral Microbiol.">
        <title>Role of OmpA1 and OmpA2 in Aggregatibacter actinomycetemcomitans and Aggregatibacter aphrophilus serum resistance.</title>
        <authorList>
            <person name="Lindholm M."/>
            <person name="Min Aung K."/>
            <person name="Nyunt Wai S."/>
            <person name="Oscarsson J."/>
        </authorList>
    </citation>
    <scope>NUCLEOTIDE SEQUENCE [LARGE SCALE GENOMIC DNA]</scope>
    <source>
        <strain evidence="1 2">HK83</strain>
    </source>
</reference>
<evidence type="ECO:0000313" key="1">
    <source>
        <dbReference type="EMBL" id="RMW91431.1"/>
    </source>
</evidence>
<dbReference type="Proteomes" id="UP000274211">
    <property type="component" value="Unassembled WGS sequence"/>
</dbReference>
<protein>
    <submittedName>
        <fullName evidence="1">Excinuclease ABC subunit B</fullName>
    </submittedName>
</protein>
<keyword evidence="2" id="KW-1185">Reference proteome</keyword>
<dbReference type="EMBL" id="QMGS01000020">
    <property type="protein sequence ID" value="RMW91431.1"/>
    <property type="molecule type" value="Genomic_DNA"/>
</dbReference>
<name>A0ABX9VX53_AGGAP</name>
<evidence type="ECO:0000313" key="2">
    <source>
        <dbReference type="Proteomes" id="UP000274211"/>
    </source>
</evidence>
<accession>A0ABX9VX53</accession>
<proteinExistence type="predicted"/>